<gene>
    <name evidence="11" type="ORF">ODALV1_LOCUS18389</name>
</gene>
<keyword evidence="4" id="KW-0805">Transcription regulation</keyword>
<dbReference type="PANTHER" id="PTHR17616:SF8">
    <property type="entry name" value="TRANSCRIPTIONAL COACTIVATOR YORKIE"/>
    <property type="match status" value="1"/>
</dbReference>
<feature type="domain" description="WW" evidence="10">
    <location>
        <begin position="217"/>
        <end position="250"/>
    </location>
</feature>
<dbReference type="PANTHER" id="PTHR17616">
    <property type="entry name" value="YES-ASSOCIATED PROTEIN YAP1 FAMILY MEMBER"/>
    <property type="match status" value="1"/>
</dbReference>
<comment type="caution">
    <text evidence="11">The sequence shown here is derived from an EMBL/GenBank/DDBJ whole genome shotgun (WGS) entry which is preliminary data.</text>
</comment>
<evidence type="ECO:0000313" key="12">
    <source>
        <dbReference type="Proteomes" id="UP001642540"/>
    </source>
</evidence>
<keyword evidence="3" id="KW-0963">Cytoplasm</keyword>
<accession>A0ABP1R7D0</accession>
<feature type="region of interest" description="Disordered" evidence="9">
    <location>
        <begin position="321"/>
        <end position="385"/>
    </location>
</feature>
<dbReference type="PROSITE" id="PS50020">
    <property type="entry name" value="WW_DOMAIN_2"/>
    <property type="match status" value="2"/>
</dbReference>
<keyword evidence="12" id="KW-1185">Reference proteome</keyword>
<dbReference type="PROSITE" id="PS01159">
    <property type="entry name" value="WW_DOMAIN_1"/>
    <property type="match status" value="2"/>
</dbReference>
<comment type="subcellular location">
    <subcellularLocation>
        <location evidence="2">Cytoplasm</location>
    </subcellularLocation>
    <subcellularLocation>
        <location evidence="1">Nucleus</location>
    </subcellularLocation>
</comment>
<evidence type="ECO:0000256" key="3">
    <source>
        <dbReference type="ARBA" id="ARBA00022490"/>
    </source>
</evidence>
<dbReference type="EMBL" id="CAXLJM020000057">
    <property type="protein sequence ID" value="CAL8119079.1"/>
    <property type="molecule type" value="Genomic_DNA"/>
</dbReference>
<evidence type="ECO:0000256" key="4">
    <source>
        <dbReference type="ARBA" id="ARBA00023015"/>
    </source>
</evidence>
<feature type="domain" description="WW" evidence="10">
    <location>
        <begin position="147"/>
        <end position="180"/>
    </location>
</feature>
<protein>
    <recommendedName>
        <fullName evidence="10">WW domain-containing protein</fullName>
    </recommendedName>
</protein>
<evidence type="ECO:0000256" key="2">
    <source>
        <dbReference type="ARBA" id="ARBA00004496"/>
    </source>
</evidence>
<dbReference type="Gene3D" id="2.20.70.10">
    <property type="match status" value="2"/>
</dbReference>
<sequence length="462" mass="49500">MAASGNNNGGGSLQHKGQQVIHIRGDSDSELQALFDSVLKPGNAARRHNGVPLRLRKLPDSFFNPPSTGSKSPSVSVSHSRENSVDSTLNSMRRSPMTNNGAMGAGGHHRAHSSPATLEQTYSVAQSHVGQASPSLQSGSSGNLSEDPLPPGWEQACTAEGQVYFINHITRSTTWEDPRKAQHQQILAAVGGEPPNTGSNPSLSGSAMGIAQGMANGPLPEGWEQAITPEGEVYFINHQARTTSWFDPRLPAHLQRPPVLQQQLNAAALAQAAANAAALGNGATAQLLQMPKQQELRLQQLQLERERLKLRQQEIMRQMEQEQARLARQQPARAPPTKMDDGLELDPFLSGSMGNPSTPSSDFHSRQESADSGLGMGTSSYSLPNTPEDFLSTMDDNMDTISENGLGGASLDTGDIPILGSDPVDSTDDLVPSLLPDELSSELLDEMQSIINSKSDNDMTWL</sequence>
<evidence type="ECO:0000256" key="1">
    <source>
        <dbReference type="ARBA" id="ARBA00004123"/>
    </source>
</evidence>
<keyword evidence="5" id="KW-0010">Activator</keyword>
<reference evidence="11 12" key="1">
    <citation type="submission" date="2024-08" db="EMBL/GenBank/DDBJ databases">
        <authorList>
            <person name="Cucini C."/>
            <person name="Frati F."/>
        </authorList>
    </citation>
    <scope>NUCLEOTIDE SEQUENCE [LARGE SCALE GENOMIC DNA]</scope>
</reference>
<evidence type="ECO:0000256" key="9">
    <source>
        <dbReference type="SAM" id="MobiDB-lite"/>
    </source>
</evidence>
<evidence type="ECO:0000256" key="6">
    <source>
        <dbReference type="ARBA" id="ARBA00023163"/>
    </source>
</evidence>
<evidence type="ECO:0000259" key="10">
    <source>
        <dbReference type="PROSITE" id="PS50020"/>
    </source>
</evidence>
<dbReference type="InterPro" id="IPR053819">
    <property type="entry name" value="TEADIR3_omega_loop"/>
</dbReference>
<dbReference type="Proteomes" id="UP001642540">
    <property type="component" value="Unassembled WGS sequence"/>
</dbReference>
<organism evidence="11 12">
    <name type="scientific">Orchesella dallaii</name>
    <dbReference type="NCBI Taxonomy" id="48710"/>
    <lineage>
        <taxon>Eukaryota</taxon>
        <taxon>Metazoa</taxon>
        <taxon>Ecdysozoa</taxon>
        <taxon>Arthropoda</taxon>
        <taxon>Hexapoda</taxon>
        <taxon>Collembola</taxon>
        <taxon>Entomobryomorpha</taxon>
        <taxon>Entomobryoidea</taxon>
        <taxon>Orchesellidae</taxon>
        <taxon>Orchesellinae</taxon>
        <taxon>Orchesella</taxon>
    </lineage>
</organism>
<comment type="similarity">
    <text evidence="8">Belongs to the YAP1 family.</text>
</comment>
<feature type="compositionally biased region" description="Low complexity" evidence="9">
    <location>
        <begin position="326"/>
        <end position="336"/>
    </location>
</feature>
<evidence type="ECO:0000256" key="8">
    <source>
        <dbReference type="ARBA" id="ARBA00038057"/>
    </source>
</evidence>
<dbReference type="Pfam" id="PF15238">
    <property type="entry name" value="TEADIR3"/>
    <property type="match status" value="1"/>
</dbReference>
<keyword evidence="7" id="KW-0539">Nucleus</keyword>
<name>A0ABP1R7D0_9HEXA</name>
<dbReference type="Gene3D" id="6.20.430.10">
    <property type="match status" value="1"/>
</dbReference>
<proteinExistence type="inferred from homology"/>
<dbReference type="InterPro" id="IPR036020">
    <property type="entry name" value="WW_dom_sf"/>
</dbReference>
<evidence type="ECO:0000256" key="5">
    <source>
        <dbReference type="ARBA" id="ARBA00023159"/>
    </source>
</evidence>
<feature type="compositionally biased region" description="Polar residues" evidence="9">
    <location>
        <begin position="352"/>
        <end position="362"/>
    </location>
</feature>
<dbReference type="CDD" id="cd00201">
    <property type="entry name" value="WW"/>
    <property type="match status" value="2"/>
</dbReference>
<dbReference type="Pfam" id="PF00397">
    <property type="entry name" value="WW"/>
    <property type="match status" value="2"/>
</dbReference>
<feature type="compositionally biased region" description="Polar residues" evidence="9">
    <location>
        <begin position="114"/>
        <end position="144"/>
    </location>
</feature>
<evidence type="ECO:0000313" key="11">
    <source>
        <dbReference type="EMBL" id="CAL8119079.1"/>
    </source>
</evidence>
<dbReference type="SUPFAM" id="SSF51045">
    <property type="entry name" value="WW domain"/>
    <property type="match status" value="2"/>
</dbReference>
<dbReference type="InterPro" id="IPR001202">
    <property type="entry name" value="WW_dom"/>
</dbReference>
<feature type="compositionally biased region" description="Low complexity" evidence="9">
    <location>
        <begin position="65"/>
        <end position="78"/>
    </location>
</feature>
<feature type="compositionally biased region" description="Polar residues" evidence="9">
    <location>
        <begin position="86"/>
        <end position="100"/>
    </location>
</feature>
<feature type="region of interest" description="Disordered" evidence="9">
    <location>
        <begin position="1"/>
        <end position="25"/>
    </location>
</feature>
<dbReference type="InterPro" id="IPR051583">
    <property type="entry name" value="YAP1"/>
</dbReference>
<dbReference type="SMART" id="SM00456">
    <property type="entry name" value="WW"/>
    <property type="match status" value="2"/>
</dbReference>
<feature type="region of interest" description="Disordered" evidence="9">
    <location>
        <begin position="62"/>
        <end position="148"/>
    </location>
</feature>
<keyword evidence="6" id="KW-0804">Transcription</keyword>
<evidence type="ECO:0000256" key="7">
    <source>
        <dbReference type="ARBA" id="ARBA00023242"/>
    </source>
</evidence>